<protein>
    <submittedName>
        <fullName evidence="2">Thousand and one amino acid protein kinase</fullName>
    </submittedName>
</protein>
<proteinExistence type="predicted"/>
<keyword evidence="2" id="KW-0808">Transferase</keyword>
<gene>
    <name evidence="2" type="ORF">FGIG_00540</name>
</gene>
<name>A0A504YR94_FASGI</name>
<organism evidence="2 3">
    <name type="scientific">Fasciola gigantica</name>
    <name type="common">Giant liver fluke</name>
    <dbReference type="NCBI Taxonomy" id="46835"/>
    <lineage>
        <taxon>Eukaryota</taxon>
        <taxon>Metazoa</taxon>
        <taxon>Spiralia</taxon>
        <taxon>Lophotrochozoa</taxon>
        <taxon>Platyhelminthes</taxon>
        <taxon>Trematoda</taxon>
        <taxon>Digenea</taxon>
        <taxon>Plagiorchiida</taxon>
        <taxon>Echinostomata</taxon>
        <taxon>Echinostomatoidea</taxon>
        <taxon>Fasciolidae</taxon>
        <taxon>Fasciola</taxon>
    </lineage>
</organism>
<comment type="caution">
    <text evidence="2">The sequence shown here is derived from an EMBL/GenBank/DDBJ whole genome shotgun (WGS) entry which is preliminary data.</text>
</comment>
<keyword evidence="3" id="KW-1185">Reference proteome</keyword>
<feature type="compositionally biased region" description="Basic and acidic residues" evidence="1">
    <location>
        <begin position="93"/>
        <end position="103"/>
    </location>
</feature>
<dbReference type="EMBL" id="SUNJ01005105">
    <property type="protein sequence ID" value="TPP63884.1"/>
    <property type="molecule type" value="Genomic_DNA"/>
</dbReference>
<reference evidence="2 3" key="1">
    <citation type="submission" date="2019-04" db="EMBL/GenBank/DDBJ databases">
        <title>Annotation for the trematode Fasciola gigantica.</title>
        <authorList>
            <person name="Choi Y.-J."/>
        </authorList>
    </citation>
    <scope>NUCLEOTIDE SEQUENCE [LARGE SCALE GENOMIC DNA]</scope>
    <source>
        <strain evidence="2">Uganda_cow_1</strain>
    </source>
</reference>
<dbReference type="Proteomes" id="UP000316759">
    <property type="component" value="Unassembled WGS sequence"/>
</dbReference>
<dbReference type="AlphaFoldDB" id="A0A504YR94"/>
<evidence type="ECO:0000256" key="1">
    <source>
        <dbReference type="SAM" id="MobiDB-lite"/>
    </source>
</evidence>
<feature type="region of interest" description="Disordered" evidence="1">
    <location>
        <begin position="81"/>
        <end position="103"/>
    </location>
</feature>
<accession>A0A504YR94</accession>
<dbReference type="OrthoDB" id="10503985at2759"/>
<feature type="region of interest" description="Disordered" evidence="1">
    <location>
        <begin position="1"/>
        <end position="25"/>
    </location>
</feature>
<dbReference type="STRING" id="46835.A0A504YR94"/>
<evidence type="ECO:0000313" key="2">
    <source>
        <dbReference type="EMBL" id="TPP63884.1"/>
    </source>
</evidence>
<sequence>MSELKRLRTQQNKQLKQLQDKSKTDEEFLKSRLNRDYEATKLSMRKEFQRLEEADAIGVDKEGKHAAAEEYKSVRQLVTGTKEELKTAKKSRERPLSPHDPTY</sequence>
<evidence type="ECO:0000313" key="3">
    <source>
        <dbReference type="Proteomes" id="UP000316759"/>
    </source>
</evidence>
<keyword evidence="2" id="KW-0418">Kinase</keyword>
<dbReference type="GO" id="GO:0016301">
    <property type="term" value="F:kinase activity"/>
    <property type="evidence" value="ECO:0007669"/>
    <property type="project" value="UniProtKB-KW"/>
</dbReference>